<dbReference type="Proteomes" id="UP000325434">
    <property type="component" value="Unassembled WGS sequence"/>
</dbReference>
<dbReference type="InterPro" id="IPR008271">
    <property type="entry name" value="Ser/Thr_kinase_AS"/>
</dbReference>
<organism evidence="7">
    <name type="scientific">Aspergillus flavus</name>
    <dbReference type="NCBI Taxonomy" id="5059"/>
    <lineage>
        <taxon>Eukaryota</taxon>
        <taxon>Fungi</taxon>
        <taxon>Dikarya</taxon>
        <taxon>Ascomycota</taxon>
        <taxon>Pezizomycotina</taxon>
        <taxon>Eurotiomycetes</taxon>
        <taxon>Eurotiomycetidae</taxon>
        <taxon>Eurotiales</taxon>
        <taxon>Aspergillaceae</taxon>
        <taxon>Aspergillus</taxon>
        <taxon>Aspergillus subgen. Circumdati</taxon>
    </lineage>
</organism>
<feature type="compositionally biased region" description="Basic and acidic residues" evidence="5">
    <location>
        <begin position="63"/>
        <end position="76"/>
    </location>
</feature>
<dbReference type="VEuPathDB" id="FungiDB:F9C07_1096728"/>
<dbReference type="GO" id="GO:0005524">
    <property type="term" value="F:ATP binding"/>
    <property type="evidence" value="ECO:0007669"/>
    <property type="project" value="UniProtKB-KW"/>
</dbReference>
<keyword evidence="1" id="KW-0808">Transferase</keyword>
<keyword evidence="4" id="KW-0067">ATP-binding</keyword>
<dbReference type="SUPFAM" id="SSF56112">
    <property type="entry name" value="Protein kinase-like (PK-like)"/>
    <property type="match status" value="1"/>
</dbReference>
<dbReference type="AlphaFoldDB" id="A0A5N6H181"/>
<feature type="domain" description="Protein kinase" evidence="6">
    <location>
        <begin position="94"/>
        <end position="415"/>
    </location>
</feature>
<dbReference type="PROSITE" id="PS50011">
    <property type="entry name" value="PROTEIN_KINASE_DOM"/>
    <property type="match status" value="1"/>
</dbReference>
<evidence type="ECO:0000313" key="7">
    <source>
        <dbReference type="EMBL" id="KAB8246503.1"/>
    </source>
</evidence>
<dbReference type="PANTHER" id="PTHR44329:SF288">
    <property type="entry name" value="MITOGEN-ACTIVATED PROTEIN KINASE KINASE KINASE 20"/>
    <property type="match status" value="1"/>
</dbReference>
<dbReference type="EMBL" id="ML734599">
    <property type="protein sequence ID" value="KAB8246503.1"/>
    <property type="molecule type" value="Genomic_DNA"/>
</dbReference>
<dbReference type="InterPro" id="IPR000719">
    <property type="entry name" value="Prot_kinase_dom"/>
</dbReference>
<evidence type="ECO:0000256" key="1">
    <source>
        <dbReference type="ARBA" id="ARBA00022679"/>
    </source>
</evidence>
<accession>A0A5N6H181</accession>
<reference evidence="7" key="1">
    <citation type="submission" date="2019-04" db="EMBL/GenBank/DDBJ databases">
        <title>Friends and foes A comparative genomics study of 23 Aspergillus species from section Flavi.</title>
        <authorList>
            <consortium name="DOE Joint Genome Institute"/>
            <person name="Kjaerbolling I."/>
            <person name="Vesth T."/>
            <person name="Frisvad J.C."/>
            <person name="Nybo J.L."/>
            <person name="Theobald S."/>
            <person name="Kildgaard S."/>
            <person name="Isbrandt T."/>
            <person name="Kuo A."/>
            <person name="Sato A."/>
            <person name="Lyhne E.K."/>
            <person name="Kogle M.E."/>
            <person name="Wiebenga A."/>
            <person name="Kun R.S."/>
            <person name="Lubbers R.J."/>
            <person name="Makela M.R."/>
            <person name="Barry K."/>
            <person name="Chovatia M."/>
            <person name="Clum A."/>
            <person name="Daum C."/>
            <person name="Haridas S."/>
            <person name="He G."/>
            <person name="LaButti K."/>
            <person name="Lipzen A."/>
            <person name="Mondo S."/>
            <person name="Riley R."/>
            <person name="Salamov A."/>
            <person name="Simmons B.A."/>
            <person name="Magnuson J.K."/>
            <person name="Henrissat B."/>
            <person name="Mortensen U.H."/>
            <person name="Larsen T.O."/>
            <person name="Devries R.P."/>
            <person name="Grigoriev I.V."/>
            <person name="Machida M."/>
            <person name="Baker S.E."/>
            <person name="Andersen M.R."/>
        </authorList>
    </citation>
    <scope>NUCLEOTIDE SEQUENCE [LARGE SCALE GENOMIC DNA]</scope>
    <source>
        <strain evidence="7">CBS 121.62</strain>
    </source>
</reference>
<feature type="compositionally biased region" description="Low complexity" evidence="5">
    <location>
        <begin position="44"/>
        <end position="59"/>
    </location>
</feature>
<feature type="region of interest" description="Disordered" evidence="5">
    <location>
        <begin position="1"/>
        <end position="77"/>
    </location>
</feature>
<evidence type="ECO:0000256" key="3">
    <source>
        <dbReference type="ARBA" id="ARBA00022777"/>
    </source>
</evidence>
<keyword evidence="3 7" id="KW-0418">Kinase</keyword>
<evidence type="ECO:0000259" key="6">
    <source>
        <dbReference type="PROSITE" id="PS50011"/>
    </source>
</evidence>
<dbReference type="InterPro" id="IPR051681">
    <property type="entry name" value="Ser/Thr_Kinases-Pseudokinases"/>
</dbReference>
<dbReference type="PROSITE" id="PS00108">
    <property type="entry name" value="PROTEIN_KINASE_ST"/>
    <property type="match status" value="1"/>
</dbReference>
<proteinExistence type="predicted"/>
<dbReference type="SMART" id="SM00220">
    <property type="entry name" value="S_TKc"/>
    <property type="match status" value="1"/>
</dbReference>
<dbReference type="Gene3D" id="1.10.510.10">
    <property type="entry name" value="Transferase(Phosphotransferase) domain 1"/>
    <property type="match status" value="1"/>
</dbReference>
<dbReference type="Pfam" id="PF00069">
    <property type="entry name" value="Pkinase"/>
    <property type="match status" value="1"/>
</dbReference>
<evidence type="ECO:0000256" key="4">
    <source>
        <dbReference type="ARBA" id="ARBA00022840"/>
    </source>
</evidence>
<gene>
    <name evidence="7" type="ORF">BDV35DRAFT_392934</name>
</gene>
<dbReference type="VEuPathDB" id="FungiDB:AFLA_004217"/>
<dbReference type="InterPro" id="IPR011009">
    <property type="entry name" value="Kinase-like_dom_sf"/>
</dbReference>
<dbReference type="GO" id="GO:0004674">
    <property type="term" value="F:protein serine/threonine kinase activity"/>
    <property type="evidence" value="ECO:0007669"/>
    <property type="project" value="TreeGrafter"/>
</dbReference>
<dbReference type="PANTHER" id="PTHR44329">
    <property type="entry name" value="SERINE/THREONINE-PROTEIN KINASE TNNI3K-RELATED"/>
    <property type="match status" value="1"/>
</dbReference>
<name>A0A5N6H181_ASPFL</name>
<keyword evidence="2" id="KW-0547">Nucleotide-binding</keyword>
<protein>
    <submittedName>
        <fullName evidence="7">Kinase-like domain-containing protein</fullName>
    </submittedName>
</protein>
<sequence length="429" mass="46218">MAAHIPIRLSIRTENPNDKATSVPPLTVVPGLTPPVTPTKGDDSYSSGTRTAGSSRSSSFVTEGEKPRDLFGDDVRPSGPLQYSDELEFQYDPKGRPIEFGRGVWSVVYKASSRPASKSLLMTPPSSPAGGGRVVAVKSPVRRDAHAVLDAEALALTRISRMPGSERHVIPFHGYISESHSIVMSAVPLSLSSYIEEKAELAQKHKSTRTMFDPVQGMPQWQELAKKLITGLYWLHTQCQIVHGDIKPHNILLRSRPTGNDLESDEFPFEPLFADFSSAHNITGSSLSAEKETGTSLTALTPPFAAPELLSVSSLTSPGTSPTPASDVFSLAVTLLAAATGDLLLYPGTSNMQRLAMAREGHRVIDFARSGSNGSRVPRNGPVEQVIKPAVSKDPSQRIQPNEWYTSRRYGYKVISVRSGKYGGGGGGE</sequence>
<evidence type="ECO:0000256" key="2">
    <source>
        <dbReference type="ARBA" id="ARBA00022741"/>
    </source>
</evidence>
<evidence type="ECO:0000256" key="5">
    <source>
        <dbReference type="SAM" id="MobiDB-lite"/>
    </source>
</evidence>